<keyword evidence="3" id="KW-0597">Phosphoprotein</keyword>
<feature type="transmembrane region" description="Helical" evidence="8">
    <location>
        <begin position="64"/>
        <end position="82"/>
    </location>
</feature>
<keyword evidence="8" id="KW-1133">Transmembrane helix</keyword>
<keyword evidence="5" id="KW-0547">Nucleotide-binding</keyword>
<protein>
    <recommendedName>
        <fullName evidence="2">histidine kinase</fullName>
        <ecNumber evidence="2">2.7.13.3</ecNumber>
    </recommendedName>
</protein>
<dbReference type="EMBL" id="LIBB01000092">
    <property type="protein sequence ID" value="KRO72176.1"/>
    <property type="molecule type" value="Genomic_DNA"/>
</dbReference>
<dbReference type="PANTHER" id="PTHR44936:SF10">
    <property type="entry name" value="SENSOR PROTEIN RSTB"/>
    <property type="match status" value="1"/>
</dbReference>
<dbReference type="PRINTS" id="PR00344">
    <property type="entry name" value="BCTRLSENSOR"/>
</dbReference>
<dbReference type="AlphaFoldDB" id="A0A0R2SGJ4"/>
<dbReference type="EC" id="2.7.13.3" evidence="2"/>
<feature type="transmembrane region" description="Helical" evidence="8">
    <location>
        <begin position="174"/>
        <end position="196"/>
    </location>
</feature>
<dbReference type="InterPro" id="IPR005467">
    <property type="entry name" value="His_kinase_dom"/>
</dbReference>
<dbReference type="InterPro" id="IPR036890">
    <property type="entry name" value="HATPase_C_sf"/>
</dbReference>
<dbReference type="SUPFAM" id="SSF55874">
    <property type="entry name" value="ATPase domain of HSP90 chaperone/DNA topoisomerase II/histidine kinase"/>
    <property type="match status" value="1"/>
</dbReference>
<evidence type="ECO:0000256" key="4">
    <source>
        <dbReference type="ARBA" id="ARBA00022679"/>
    </source>
</evidence>
<evidence type="ECO:0000256" key="7">
    <source>
        <dbReference type="ARBA" id="ARBA00022840"/>
    </source>
</evidence>
<gene>
    <name evidence="10" type="ORF">ABR69_02135</name>
</gene>
<evidence type="ECO:0000259" key="9">
    <source>
        <dbReference type="PROSITE" id="PS50109"/>
    </source>
</evidence>
<dbReference type="GO" id="GO:0000155">
    <property type="term" value="F:phosphorelay sensor kinase activity"/>
    <property type="evidence" value="ECO:0007669"/>
    <property type="project" value="InterPro"/>
</dbReference>
<dbReference type="InterPro" id="IPR003661">
    <property type="entry name" value="HisK_dim/P_dom"/>
</dbReference>
<evidence type="ECO:0000256" key="5">
    <source>
        <dbReference type="ARBA" id="ARBA00022741"/>
    </source>
</evidence>
<evidence type="ECO:0000256" key="8">
    <source>
        <dbReference type="SAM" id="Phobius"/>
    </source>
</evidence>
<keyword evidence="8" id="KW-0472">Membrane</keyword>
<accession>A0A0R2SGJ4</accession>
<name>A0A0R2SGJ4_9GAMM</name>
<dbReference type="InterPro" id="IPR004358">
    <property type="entry name" value="Sig_transdc_His_kin-like_C"/>
</dbReference>
<evidence type="ECO:0000256" key="1">
    <source>
        <dbReference type="ARBA" id="ARBA00000085"/>
    </source>
</evidence>
<comment type="caution">
    <text evidence="10">The sequence shown here is derived from an EMBL/GenBank/DDBJ whole genome shotgun (WGS) entry which is preliminary data.</text>
</comment>
<dbReference type="GO" id="GO:0005886">
    <property type="term" value="C:plasma membrane"/>
    <property type="evidence" value="ECO:0007669"/>
    <property type="project" value="UniProtKB-SubCell"/>
</dbReference>
<dbReference type="Pfam" id="PF02518">
    <property type="entry name" value="HATPase_c"/>
    <property type="match status" value="1"/>
</dbReference>
<feature type="domain" description="Histidine kinase" evidence="9">
    <location>
        <begin position="232"/>
        <end position="447"/>
    </location>
</feature>
<evidence type="ECO:0000313" key="10">
    <source>
        <dbReference type="EMBL" id="KRO72176.1"/>
    </source>
</evidence>
<dbReference type="PROSITE" id="PS50109">
    <property type="entry name" value="HIS_KIN"/>
    <property type="match status" value="1"/>
</dbReference>
<keyword evidence="4" id="KW-0808">Transferase</keyword>
<dbReference type="Gene3D" id="3.30.565.10">
    <property type="entry name" value="Histidine kinase-like ATPase, C-terminal domain"/>
    <property type="match status" value="1"/>
</dbReference>
<feature type="transmembrane region" description="Helical" evidence="8">
    <location>
        <begin position="88"/>
        <end position="109"/>
    </location>
</feature>
<dbReference type="Proteomes" id="UP000051934">
    <property type="component" value="Unassembled WGS sequence"/>
</dbReference>
<feature type="transmembrane region" description="Helical" evidence="8">
    <location>
        <begin position="121"/>
        <end position="154"/>
    </location>
</feature>
<feature type="transmembrane region" description="Helical" evidence="8">
    <location>
        <begin position="33"/>
        <end position="52"/>
    </location>
</feature>
<dbReference type="PANTHER" id="PTHR44936">
    <property type="entry name" value="SENSOR PROTEIN CREC"/>
    <property type="match status" value="1"/>
</dbReference>
<sequence length="460" mass="49429">MTAKHKQQSSLLALIAPLEDSEASPNRIALQRLLQLRAFVTVIGLLGLAILLPFSSIEVPPSAIIGLLIGVAASLVIGFWRLRSAVSLLPLELLGHLLADVVLLILLLTQTGGISNPLISYLLVLLAVSATILPRLMVLSFAAGSIAIYTFFLLIDLSSGQQMSMGAEGQAMTFQLHLVGMWVIFVVSAALITAFVTRMAEGIRAREINLAHAREEALRSEQLIAIGTLAAGTAHALGTPLSTMAVLLGELDSIATENLAAPEVKEDISVLRQQVTRCRNSLTQLTRYYHKDEGGGSSKSLIADFIEDIREYLINIHPTSNIRFELQDTDKKQLTSDPSIKHAVINIIENGIKAARTEVRVSAKILASNASGNRGQELIELIITDDGPGIPDEVMENLGEPFISLRNQGMGLGIYLANASIQRLGGTIEMSNVTGGARTRITLPIEPFPLTDSAVRGSTR</sequence>
<organism evidence="10 11">
    <name type="scientific">OM182 bacterium BACL3 MAG-120507-bin80</name>
    <dbReference type="NCBI Taxonomy" id="1655577"/>
    <lineage>
        <taxon>Bacteria</taxon>
        <taxon>Pseudomonadati</taxon>
        <taxon>Pseudomonadota</taxon>
        <taxon>Gammaproteobacteria</taxon>
        <taxon>OMG group</taxon>
        <taxon>OM182 clade</taxon>
    </lineage>
</organism>
<evidence type="ECO:0000313" key="11">
    <source>
        <dbReference type="Proteomes" id="UP000051934"/>
    </source>
</evidence>
<dbReference type="Gene3D" id="1.10.287.130">
    <property type="match status" value="1"/>
</dbReference>
<proteinExistence type="predicted"/>
<keyword evidence="8" id="KW-0812">Transmembrane</keyword>
<dbReference type="InterPro" id="IPR003594">
    <property type="entry name" value="HATPase_dom"/>
</dbReference>
<dbReference type="CDD" id="cd00075">
    <property type="entry name" value="HATPase"/>
    <property type="match status" value="1"/>
</dbReference>
<evidence type="ECO:0000256" key="2">
    <source>
        <dbReference type="ARBA" id="ARBA00012438"/>
    </source>
</evidence>
<reference evidence="10 11" key="1">
    <citation type="submission" date="2015-10" db="EMBL/GenBank/DDBJ databases">
        <title>Metagenome-Assembled Genomes uncover a global brackish microbiome.</title>
        <authorList>
            <person name="Hugerth L.W."/>
            <person name="Larsson J."/>
            <person name="Alneberg J."/>
            <person name="Lindh M.V."/>
            <person name="Legrand C."/>
            <person name="Pinhassi J."/>
            <person name="Andersson A.F."/>
        </authorList>
    </citation>
    <scope>NUCLEOTIDE SEQUENCE [LARGE SCALE GENOMIC DNA]</scope>
    <source>
        <strain evidence="10">BACL4 MAG-120507-bin80</strain>
    </source>
</reference>
<comment type="catalytic activity">
    <reaction evidence="1">
        <text>ATP + protein L-histidine = ADP + protein N-phospho-L-histidine.</text>
        <dbReference type="EC" id="2.7.13.3"/>
    </reaction>
</comment>
<dbReference type="SMART" id="SM00388">
    <property type="entry name" value="HisKA"/>
    <property type="match status" value="1"/>
</dbReference>
<evidence type="ECO:0000256" key="3">
    <source>
        <dbReference type="ARBA" id="ARBA00022553"/>
    </source>
</evidence>
<keyword evidence="7" id="KW-0067">ATP-binding</keyword>
<dbReference type="InterPro" id="IPR050980">
    <property type="entry name" value="2C_sensor_his_kinase"/>
</dbReference>
<dbReference type="SMART" id="SM00387">
    <property type="entry name" value="HATPase_c"/>
    <property type="match status" value="1"/>
</dbReference>
<keyword evidence="6" id="KW-0418">Kinase</keyword>
<evidence type="ECO:0000256" key="6">
    <source>
        <dbReference type="ARBA" id="ARBA00022777"/>
    </source>
</evidence>
<dbReference type="CDD" id="cd00082">
    <property type="entry name" value="HisKA"/>
    <property type="match status" value="1"/>
</dbReference>
<dbReference type="GO" id="GO:0005524">
    <property type="term" value="F:ATP binding"/>
    <property type="evidence" value="ECO:0007669"/>
    <property type="project" value="UniProtKB-KW"/>
</dbReference>